<dbReference type="EMBL" id="CAMGYJ010000005">
    <property type="protein sequence ID" value="CAI0427355.1"/>
    <property type="molecule type" value="Genomic_DNA"/>
</dbReference>
<evidence type="ECO:0000313" key="3">
    <source>
        <dbReference type="Proteomes" id="UP001154282"/>
    </source>
</evidence>
<dbReference type="AlphaFoldDB" id="A0AAV0KYP9"/>
<sequence length="91" mass="10077">MPSYEDQSSQLTIENRSAPIPSHGVQKLSTRGSLSRFPCFVTLVVVKGRVLREVADFKASASLPWTTKLIVIFMQLKIPSDFSTCFAIVVC</sequence>
<dbReference type="Proteomes" id="UP001154282">
    <property type="component" value="Unassembled WGS sequence"/>
</dbReference>
<protein>
    <submittedName>
        <fullName evidence="2">Uncharacterized protein</fullName>
    </submittedName>
</protein>
<evidence type="ECO:0000256" key="1">
    <source>
        <dbReference type="SAM" id="MobiDB-lite"/>
    </source>
</evidence>
<reference evidence="2" key="1">
    <citation type="submission" date="2022-08" db="EMBL/GenBank/DDBJ databases">
        <authorList>
            <person name="Gutierrez-Valencia J."/>
        </authorList>
    </citation>
    <scope>NUCLEOTIDE SEQUENCE</scope>
</reference>
<keyword evidence="3" id="KW-1185">Reference proteome</keyword>
<evidence type="ECO:0000313" key="2">
    <source>
        <dbReference type="EMBL" id="CAI0427355.1"/>
    </source>
</evidence>
<accession>A0AAV0KYP9</accession>
<organism evidence="2 3">
    <name type="scientific">Linum tenue</name>
    <dbReference type="NCBI Taxonomy" id="586396"/>
    <lineage>
        <taxon>Eukaryota</taxon>
        <taxon>Viridiplantae</taxon>
        <taxon>Streptophyta</taxon>
        <taxon>Embryophyta</taxon>
        <taxon>Tracheophyta</taxon>
        <taxon>Spermatophyta</taxon>
        <taxon>Magnoliopsida</taxon>
        <taxon>eudicotyledons</taxon>
        <taxon>Gunneridae</taxon>
        <taxon>Pentapetalae</taxon>
        <taxon>rosids</taxon>
        <taxon>fabids</taxon>
        <taxon>Malpighiales</taxon>
        <taxon>Linaceae</taxon>
        <taxon>Linum</taxon>
    </lineage>
</organism>
<comment type="caution">
    <text evidence="2">The sequence shown here is derived from an EMBL/GenBank/DDBJ whole genome shotgun (WGS) entry which is preliminary data.</text>
</comment>
<proteinExistence type="predicted"/>
<feature type="compositionally biased region" description="Polar residues" evidence="1">
    <location>
        <begin position="1"/>
        <end position="15"/>
    </location>
</feature>
<name>A0AAV0KYP9_9ROSI</name>
<feature type="region of interest" description="Disordered" evidence="1">
    <location>
        <begin position="1"/>
        <end position="29"/>
    </location>
</feature>
<gene>
    <name evidence="2" type="ORF">LITE_LOCUS21168</name>
</gene>